<feature type="region of interest" description="Disordered" evidence="17">
    <location>
        <begin position="920"/>
        <end position="948"/>
    </location>
</feature>
<dbReference type="InterPro" id="IPR036641">
    <property type="entry name" value="HPT_dom_sf"/>
</dbReference>
<dbReference type="AlphaFoldDB" id="A0A1H2QH71"/>
<gene>
    <name evidence="22" type="ORF">SAMN05443545_10178</name>
</gene>
<dbReference type="InterPro" id="IPR008207">
    <property type="entry name" value="Sig_transdc_His_kin_Hpt_dom"/>
</dbReference>
<keyword evidence="16" id="KW-0175">Coiled coil</keyword>
<dbReference type="InterPro" id="IPR001789">
    <property type="entry name" value="Sig_transdc_resp-reg_receiver"/>
</dbReference>
<dbReference type="GO" id="GO:0005886">
    <property type="term" value="C:plasma membrane"/>
    <property type="evidence" value="ECO:0007669"/>
    <property type="project" value="UniProtKB-SubCell"/>
</dbReference>
<dbReference type="SUPFAM" id="SSF55874">
    <property type="entry name" value="ATPase domain of HSP90 chaperone/DNA topoisomerase II/histidine kinase"/>
    <property type="match status" value="1"/>
</dbReference>
<evidence type="ECO:0000256" key="8">
    <source>
        <dbReference type="ARBA" id="ARBA00022741"/>
    </source>
</evidence>
<keyword evidence="6" id="KW-0808">Transferase</keyword>
<dbReference type="SMART" id="SM00388">
    <property type="entry name" value="HisKA"/>
    <property type="match status" value="1"/>
</dbReference>
<dbReference type="InterPro" id="IPR005467">
    <property type="entry name" value="His_kinase_dom"/>
</dbReference>
<dbReference type="GO" id="GO:0000155">
    <property type="term" value="F:phosphorelay sensor kinase activity"/>
    <property type="evidence" value="ECO:0007669"/>
    <property type="project" value="InterPro"/>
</dbReference>
<evidence type="ECO:0000256" key="18">
    <source>
        <dbReference type="SAM" id="Phobius"/>
    </source>
</evidence>
<evidence type="ECO:0000256" key="3">
    <source>
        <dbReference type="ARBA" id="ARBA00012438"/>
    </source>
</evidence>
<dbReference type="SMART" id="SM00387">
    <property type="entry name" value="HATPase_c"/>
    <property type="match status" value="1"/>
</dbReference>
<dbReference type="OrthoDB" id="9797243at2"/>
<dbReference type="Gene3D" id="1.10.287.130">
    <property type="match status" value="1"/>
</dbReference>
<dbReference type="PROSITE" id="PS50109">
    <property type="entry name" value="HIS_KIN"/>
    <property type="match status" value="1"/>
</dbReference>
<dbReference type="Pfam" id="PF00512">
    <property type="entry name" value="HisKA"/>
    <property type="match status" value="1"/>
</dbReference>
<evidence type="ECO:0000256" key="13">
    <source>
        <dbReference type="ARBA" id="ARBA00023136"/>
    </source>
</evidence>
<evidence type="ECO:0000256" key="14">
    <source>
        <dbReference type="PROSITE-ProRule" id="PRU00110"/>
    </source>
</evidence>
<keyword evidence="8" id="KW-0547">Nucleotide-binding</keyword>
<dbReference type="CDD" id="cd17546">
    <property type="entry name" value="REC_hyHK_CKI1_RcsC-like"/>
    <property type="match status" value="1"/>
</dbReference>
<feature type="transmembrane region" description="Helical" evidence="18">
    <location>
        <begin position="160"/>
        <end position="182"/>
    </location>
</feature>
<dbReference type="EC" id="2.7.13.3" evidence="3"/>
<comment type="catalytic activity">
    <reaction evidence="1">
        <text>ATP + protein L-histidine = ADP + protein N-phospho-L-histidine.</text>
        <dbReference type="EC" id="2.7.13.3"/>
    </reaction>
</comment>
<organism evidence="22 23">
    <name type="scientific">Aidingimonas halophila</name>
    <dbReference type="NCBI Taxonomy" id="574349"/>
    <lineage>
        <taxon>Bacteria</taxon>
        <taxon>Pseudomonadati</taxon>
        <taxon>Pseudomonadota</taxon>
        <taxon>Gammaproteobacteria</taxon>
        <taxon>Oceanospirillales</taxon>
        <taxon>Halomonadaceae</taxon>
        <taxon>Aidingimonas</taxon>
    </lineage>
</organism>
<dbReference type="PANTHER" id="PTHR45339">
    <property type="entry name" value="HYBRID SIGNAL TRANSDUCTION HISTIDINE KINASE J"/>
    <property type="match status" value="1"/>
</dbReference>
<accession>A0A1H2QH71</accession>
<evidence type="ECO:0000313" key="22">
    <source>
        <dbReference type="EMBL" id="SDW06270.1"/>
    </source>
</evidence>
<sequence>MSLKTRLIALLLGIPLCSAILVATLAVFNDIQQRRTTLGESLTTHAEMLVPLLTDTLKRHEAASANDESLQRDLRAQLQPLLNIDDVRSVTLRLGDETLLAELGQQPTRHAPSSPEETRLITDGPQWYLDMPLPTRIDDRTVWLELEADTTSLALGTYRFLSLIGLALLAIGIPVILFAYLFSQRTARLVDSFRQALSRLYTDDEFTPLKPTGPSELAGLSEDINALARRQEEAKEETQRHIEQTTQELQESMETIEIQNIELDMAHRRALDANQIKSEFLANISHEIRTPLNGIIGFCQLLERSQLEARQRDWLGHVQNASDSLLSLINDILDFSKLEAGKLELETVALDMVELVDDVLGLQAPQAHEKGLHLLGLVYDDVPAQLQGDPLRIKQVLTNLVHNAIKFTQEGDITVRVMLDDIQQCQASSEATAKDHTADTSQWQVKLRVTVTDTGIGLSSDYHQRLFKAFSQASISDTRQYGGTGLGLKICKQLLEQMGGNIDVDSKPGEGSTFSFTLPLLAQTLEEREPELTLNGELIVLQEPHIATQRAFSHLLQSWGARVASLETLAPDANPALCIISLDNGTLDESVQSRGWLDSLQTLTCPSLVLLNASPVDTHEYHLPTEGDLLTKPVSRRALADSIKRLLTHGGSQPQQHDERRHFHDLHQARVMVVDDSASNRLLIHETLKGMGVETCLASSGEEALELARQQEADLVLMDIRMEGMDGVETMRGLRHLPGRWRHCPFIAVTAHALEDERRRLLNAGMHDVLIKPVQINDLVQMVNAHLGLESPERDLPLPAPDSTVTATRNDLAIVDHELGMRLAGGDKRLADRLFEQLIEEIDDSEPALENAWQADDKERLLDIIHRLNGACRYCGVPRLALLAETLETRLRVNSATDIDDLLAALRQAMDELRCWEVDSRHAQSAPPSQDSSTTTAEARSFSSDNDR</sequence>
<name>A0A1H2QH71_9GAMM</name>
<evidence type="ECO:0000256" key="1">
    <source>
        <dbReference type="ARBA" id="ARBA00000085"/>
    </source>
</evidence>
<dbReference type="InterPro" id="IPR003594">
    <property type="entry name" value="HATPase_dom"/>
</dbReference>
<evidence type="ECO:0000256" key="15">
    <source>
        <dbReference type="PROSITE-ProRule" id="PRU00169"/>
    </source>
</evidence>
<feature type="domain" description="Response regulatory" evidence="20">
    <location>
        <begin position="670"/>
        <end position="787"/>
    </location>
</feature>
<evidence type="ECO:0000256" key="7">
    <source>
        <dbReference type="ARBA" id="ARBA00022692"/>
    </source>
</evidence>
<evidence type="ECO:0000256" key="5">
    <source>
        <dbReference type="ARBA" id="ARBA00022553"/>
    </source>
</evidence>
<dbReference type="Gene3D" id="3.30.565.10">
    <property type="entry name" value="Histidine kinase-like ATPase, C-terminal domain"/>
    <property type="match status" value="1"/>
</dbReference>
<dbReference type="InterPro" id="IPR004358">
    <property type="entry name" value="Sig_transdc_His_kin-like_C"/>
</dbReference>
<feature type="modified residue" description="4-aspartylphosphate" evidence="15">
    <location>
        <position position="719"/>
    </location>
</feature>
<comment type="subcellular location">
    <subcellularLocation>
        <location evidence="2">Cell membrane</location>
        <topology evidence="2">Multi-pass membrane protein</topology>
    </subcellularLocation>
</comment>
<feature type="modified residue" description="Phosphohistidine" evidence="14">
    <location>
        <position position="866"/>
    </location>
</feature>
<keyword evidence="9 22" id="KW-0418">Kinase</keyword>
<feature type="domain" description="HPt" evidence="21">
    <location>
        <begin position="827"/>
        <end position="916"/>
    </location>
</feature>
<dbReference type="Gene3D" id="1.20.120.160">
    <property type="entry name" value="HPT domain"/>
    <property type="match status" value="1"/>
</dbReference>
<evidence type="ECO:0000313" key="23">
    <source>
        <dbReference type="Proteomes" id="UP000198500"/>
    </source>
</evidence>
<keyword evidence="10" id="KW-0067">ATP-binding</keyword>
<evidence type="ECO:0000256" key="12">
    <source>
        <dbReference type="ARBA" id="ARBA00023012"/>
    </source>
</evidence>
<evidence type="ECO:0000256" key="11">
    <source>
        <dbReference type="ARBA" id="ARBA00022989"/>
    </source>
</evidence>
<keyword evidence="12" id="KW-0902">Two-component regulatory system</keyword>
<keyword evidence="4" id="KW-1003">Cell membrane</keyword>
<keyword evidence="23" id="KW-1185">Reference proteome</keyword>
<dbReference type="Pfam" id="PF01627">
    <property type="entry name" value="Hpt"/>
    <property type="match status" value="1"/>
</dbReference>
<evidence type="ECO:0000256" key="4">
    <source>
        <dbReference type="ARBA" id="ARBA00022475"/>
    </source>
</evidence>
<dbReference type="Proteomes" id="UP000198500">
    <property type="component" value="Unassembled WGS sequence"/>
</dbReference>
<keyword evidence="5 15" id="KW-0597">Phosphoprotein</keyword>
<dbReference type="RefSeq" id="WP_092567510.1">
    <property type="nucleotide sequence ID" value="NZ_BMXH01000001.1"/>
</dbReference>
<evidence type="ECO:0000256" key="9">
    <source>
        <dbReference type="ARBA" id="ARBA00022777"/>
    </source>
</evidence>
<dbReference type="PROSITE" id="PS50110">
    <property type="entry name" value="RESPONSE_REGULATORY"/>
    <property type="match status" value="1"/>
</dbReference>
<feature type="coiled-coil region" evidence="16">
    <location>
        <begin position="217"/>
        <end position="262"/>
    </location>
</feature>
<evidence type="ECO:0000256" key="10">
    <source>
        <dbReference type="ARBA" id="ARBA00022840"/>
    </source>
</evidence>
<dbReference type="PRINTS" id="PR00344">
    <property type="entry name" value="BCTRLSENSOR"/>
</dbReference>
<feature type="compositionally biased region" description="Polar residues" evidence="17">
    <location>
        <begin position="926"/>
        <end position="948"/>
    </location>
</feature>
<dbReference type="GO" id="GO:0005524">
    <property type="term" value="F:ATP binding"/>
    <property type="evidence" value="ECO:0007669"/>
    <property type="project" value="UniProtKB-KW"/>
</dbReference>
<feature type="transmembrane region" description="Helical" evidence="18">
    <location>
        <begin position="6"/>
        <end position="28"/>
    </location>
</feature>
<dbReference type="EMBL" id="FNNI01000001">
    <property type="protein sequence ID" value="SDW06270.1"/>
    <property type="molecule type" value="Genomic_DNA"/>
</dbReference>
<dbReference type="PANTHER" id="PTHR45339:SF1">
    <property type="entry name" value="HYBRID SIGNAL TRANSDUCTION HISTIDINE KINASE J"/>
    <property type="match status" value="1"/>
</dbReference>
<evidence type="ECO:0000256" key="2">
    <source>
        <dbReference type="ARBA" id="ARBA00004651"/>
    </source>
</evidence>
<dbReference type="Gene3D" id="3.40.50.2300">
    <property type="match status" value="1"/>
</dbReference>
<keyword evidence="13 18" id="KW-0472">Membrane</keyword>
<evidence type="ECO:0000256" key="6">
    <source>
        <dbReference type="ARBA" id="ARBA00022679"/>
    </source>
</evidence>
<evidence type="ECO:0000259" key="19">
    <source>
        <dbReference type="PROSITE" id="PS50109"/>
    </source>
</evidence>
<dbReference type="SUPFAM" id="SSF47384">
    <property type="entry name" value="Homodimeric domain of signal transducing histidine kinase"/>
    <property type="match status" value="1"/>
</dbReference>
<dbReference type="CDD" id="cd16922">
    <property type="entry name" value="HATPase_EvgS-ArcB-TorS-like"/>
    <property type="match status" value="1"/>
</dbReference>
<keyword evidence="11 18" id="KW-1133">Transmembrane helix</keyword>
<dbReference type="Pfam" id="PF00072">
    <property type="entry name" value="Response_reg"/>
    <property type="match status" value="1"/>
</dbReference>
<feature type="domain" description="Histidine kinase" evidence="19">
    <location>
        <begin position="283"/>
        <end position="522"/>
    </location>
</feature>
<dbReference type="Pfam" id="PF02518">
    <property type="entry name" value="HATPase_c"/>
    <property type="match status" value="1"/>
</dbReference>
<dbReference type="SUPFAM" id="SSF47226">
    <property type="entry name" value="Histidine-containing phosphotransfer domain, HPT domain"/>
    <property type="match status" value="1"/>
</dbReference>
<dbReference type="InterPro" id="IPR003661">
    <property type="entry name" value="HisK_dim/P_dom"/>
</dbReference>
<evidence type="ECO:0000256" key="16">
    <source>
        <dbReference type="SAM" id="Coils"/>
    </source>
</evidence>
<evidence type="ECO:0000259" key="21">
    <source>
        <dbReference type="PROSITE" id="PS50894"/>
    </source>
</evidence>
<dbReference type="SMART" id="SM00448">
    <property type="entry name" value="REC"/>
    <property type="match status" value="1"/>
</dbReference>
<keyword evidence="7 18" id="KW-0812">Transmembrane</keyword>
<dbReference type="InterPro" id="IPR036097">
    <property type="entry name" value="HisK_dim/P_sf"/>
</dbReference>
<protein>
    <recommendedName>
        <fullName evidence="3">histidine kinase</fullName>
        <ecNumber evidence="3">2.7.13.3</ecNumber>
    </recommendedName>
</protein>
<evidence type="ECO:0000256" key="17">
    <source>
        <dbReference type="SAM" id="MobiDB-lite"/>
    </source>
</evidence>
<dbReference type="InterPro" id="IPR011006">
    <property type="entry name" value="CheY-like_superfamily"/>
</dbReference>
<dbReference type="PROSITE" id="PS50894">
    <property type="entry name" value="HPT"/>
    <property type="match status" value="1"/>
</dbReference>
<dbReference type="CDD" id="cd00082">
    <property type="entry name" value="HisKA"/>
    <property type="match status" value="1"/>
</dbReference>
<evidence type="ECO:0000259" key="20">
    <source>
        <dbReference type="PROSITE" id="PS50110"/>
    </source>
</evidence>
<dbReference type="STRING" id="574349.SAMN05443545_10178"/>
<dbReference type="SUPFAM" id="SSF52172">
    <property type="entry name" value="CheY-like"/>
    <property type="match status" value="1"/>
</dbReference>
<dbReference type="FunFam" id="1.10.287.130:FF:000003">
    <property type="entry name" value="Histidine kinase"/>
    <property type="match status" value="1"/>
</dbReference>
<reference evidence="22 23" key="1">
    <citation type="submission" date="2016-10" db="EMBL/GenBank/DDBJ databases">
        <authorList>
            <person name="de Groot N.N."/>
        </authorList>
    </citation>
    <scope>NUCLEOTIDE SEQUENCE [LARGE SCALE GENOMIC DNA]</scope>
    <source>
        <strain evidence="22 23">DSM 19219</strain>
    </source>
</reference>
<dbReference type="FunFam" id="3.30.565.10:FF:000010">
    <property type="entry name" value="Sensor histidine kinase RcsC"/>
    <property type="match status" value="1"/>
</dbReference>
<dbReference type="InterPro" id="IPR036890">
    <property type="entry name" value="HATPase_C_sf"/>
</dbReference>
<proteinExistence type="predicted"/>